<evidence type="ECO:0000256" key="8">
    <source>
        <dbReference type="ARBA" id="ARBA00022741"/>
    </source>
</evidence>
<feature type="transmembrane region" description="Helical" evidence="19">
    <location>
        <begin position="341"/>
        <end position="365"/>
    </location>
</feature>
<feature type="binding site" evidence="16">
    <location>
        <position position="555"/>
    </location>
    <ligand>
        <name>ATP</name>
        <dbReference type="ChEBI" id="CHEBI:30616"/>
    </ligand>
</feature>
<dbReference type="PRINTS" id="PR00119">
    <property type="entry name" value="CATATPASE"/>
</dbReference>
<feature type="binding site" evidence="16">
    <location>
        <position position="838"/>
    </location>
    <ligand>
        <name>ATP</name>
        <dbReference type="ChEBI" id="CHEBI:30616"/>
    </ligand>
</feature>
<dbReference type="GO" id="GO:0008270">
    <property type="term" value="F:zinc ion binding"/>
    <property type="evidence" value="ECO:0007669"/>
    <property type="project" value="UniProtKB-KW"/>
</dbReference>
<feature type="compositionally biased region" description="Basic residues" evidence="20">
    <location>
        <begin position="1209"/>
        <end position="1229"/>
    </location>
</feature>
<evidence type="ECO:0000256" key="5">
    <source>
        <dbReference type="ARBA" id="ARBA00022553"/>
    </source>
</evidence>
<dbReference type="Pfam" id="PF13246">
    <property type="entry name" value="Cation_ATPase"/>
    <property type="match status" value="1"/>
</dbReference>
<dbReference type="SFLD" id="SFLDF00027">
    <property type="entry name" value="p-type_atpase"/>
    <property type="match status" value="1"/>
</dbReference>
<feature type="transmembrane region" description="Helical" evidence="19">
    <location>
        <begin position="1106"/>
        <end position="1127"/>
    </location>
</feature>
<dbReference type="SUPFAM" id="SSF81660">
    <property type="entry name" value="Metal cation-transporting ATPase, ATP-binding domain N"/>
    <property type="match status" value="1"/>
</dbReference>
<feature type="transmembrane region" description="Helical" evidence="19">
    <location>
        <begin position="1063"/>
        <end position="1086"/>
    </location>
</feature>
<dbReference type="InterPro" id="IPR006539">
    <property type="entry name" value="P-type_ATPase_IV"/>
</dbReference>
<dbReference type="Gene3D" id="3.30.40.10">
    <property type="entry name" value="Zinc/RING finger domain, C3HC4 (zinc finger)"/>
    <property type="match status" value="1"/>
</dbReference>
<proteinExistence type="inferred from homology"/>
<evidence type="ECO:0000256" key="7">
    <source>
        <dbReference type="ARBA" id="ARBA00022723"/>
    </source>
</evidence>
<feature type="compositionally biased region" description="Acidic residues" evidence="20">
    <location>
        <begin position="10"/>
        <end position="22"/>
    </location>
</feature>
<keyword evidence="5" id="KW-0597">Phosphoprotein</keyword>
<feature type="region of interest" description="Disordered" evidence="20">
    <location>
        <begin position="1209"/>
        <end position="1230"/>
    </location>
</feature>
<dbReference type="SUPFAM" id="SSF56784">
    <property type="entry name" value="HAD-like"/>
    <property type="match status" value="1"/>
</dbReference>
<dbReference type="Pfam" id="PF16212">
    <property type="entry name" value="PhoLip_ATPase_C"/>
    <property type="match status" value="1"/>
</dbReference>
<dbReference type="SFLD" id="SFLDG00002">
    <property type="entry name" value="C1.7:_P-type_atpase_like"/>
    <property type="match status" value="1"/>
</dbReference>
<evidence type="ECO:0000256" key="6">
    <source>
        <dbReference type="ARBA" id="ARBA00022692"/>
    </source>
</evidence>
<evidence type="ECO:0000256" key="15">
    <source>
        <dbReference type="PIRSR" id="PIRSR606539-1"/>
    </source>
</evidence>
<evidence type="ECO:0000259" key="21">
    <source>
        <dbReference type="PROSITE" id="PS50089"/>
    </source>
</evidence>
<evidence type="ECO:0000256" key="2">
    <source>
        <dbReference type="ARBA" id="ARBA00004236"/>
    </source>
</evidence>
<protein>
    <recommendedName>
        <fullName evidence="19">Phospholipid-transporting ATPase</fullName>
        <ecNumber evidence="19">7.6.2.1</ecNumber>
    </recommendedName>
</protein>
<evidence type="ECO:0000256" key="4">
    <source>
        <dbReference type="ARBA" id="ARBA00022475"/>
    </source>
</evidence>
<feature type="binding site" evidence="16">
    <location>
        <position position="654"/>
    </location>
    <ligand>
        <name>ATP</name>
        <dbReference type="ChEBI" id="CHEBI:30616"/>
    </ligand>
</feature>
<keyword evidence="11 19" id="KW-1278">Translocase</keyword>
<keyword evidence="13 19" id="KW-0472">Membrane</keyword>
<dbReference type="EMBL" id="MDYQ01000007">
    <property type="protein sequence ID" value="PRP88866.1"/>
    <property type="molecule type" value="Genomic_DNA"/>
</dbReference>
<dbReference type="GO" id="GO:0016887">
    <property type="term" value="F:ATP hydrolysis activity"/>
    <property type="evidence" value="ECO:0007669"/>
    <property type="project" value="InterPro"/>
</dbReference>
<evidence type="ECO:0000256" key="12">
    <source>
        <dbReference type="ARBA" id="ARBA00022989"/>
    </source>
</evidence>
<keyword evidence="9 16" id="KW-0067">ATP-binding</keyword>
<feature type="transmembrane region" description="Helical" evidence="19">
    <location>
        <begin position="120"/>
        <end position="137"/>
    </location>
</feature>
<feature type="binding site" evidence="16">
    <location>
        <position position="736"/>
    </location>
    <ligand>
        <name>ATP</name>
        <dbReference type="ChEBI" id="CHEBI:30616"/>
    </ligand>
</feature>
<dbReference type="Pfam" id="PF00122">
    <property type="entry name" value="E1-E2_ATPase"/>
    <property type="match status" value="1"/>
</dbReference>
<dbReference type="GO" id="GO:0005886">
    <property type="term" value="C:plasma membrane"/>
    <property type="evidence" value="ECO:0007669"/>
    <property type="project" value="UniProtKB-SubCell"/>
</dbReference>
<comment type="similarity">
    <text evidence="3 19">Belongs to the cation transport ATPase (P-type) (TC 3.A.3) family. Type IV subfamily.</text>
</comment>
<dbReference type="InterPro" id="IPR023214">
    <property type="entry name" value="HAD_sf"/>
</dbReference>
<keyword evidence="4" id="KW-1003">Cell membrane</keyword>
<feature type="binding site" evidence="16">
    <location>
        <position position="452"/>
    </location>
    <ligand>
        <name>ATP</name>
        <dbReference type="ChEBI" id="CHEBI:30616"/>
    </ligand>
</feature>
<keyword evidence="10 17" id="KW-0460">Magnesium</keyword>
<dbReference type="PANTHER" id="PTHR24092">
    <property type="entry name" value="PROBABLE PHOSPHOLIPID-TRANSPORTING ATPASE"/>
    <property type="match status" value="1"/>
</dbReference>
<dbReference type="Gene3D" id="3.40.50.1000">
    <property type="entry name" value="HAD superfamily/HAD-like"/>
    <property type="match status" value="1"/>
</dbReference>
<keyword evidence="7 17" id="KW-0479">Metal-binding</keyword>
<dbReference type="SUPFAM" id="SSF81665">
    <property type="entry name" value="Calcium ATPase, transmembrane domain M"/>
    <property type="match status" value="1"/>
</dbReference>
<feature type="binding site" evidence="16">
    <location>
        <position position="734"/>
    </location>
    <ligand>
        <name>ATP</name>
        <dbReference type="ChEBI" id="CHEBI:30616"/>
    </ligand>
</feature>
<keyword evidence="23" id="KW-1185">Reference proteome</keyword>
<dbReference type="InterPro" id="IPR059000">
    <property type="entry name" value="ATPase_P-type_domA"/>
</dbReference>
<name>A0A2P6NY34_9EUKA</name>
<dbReference type="InterPro" id="IPR032630">
    <property type="entry name" value="P_typ_ATPase_c"/>
</dbReference>
<dbReference type="SMART" id="SM00184">
    <property type="entry name" value="RING"/>
    <property type="match status" value="1"/>
</dbReference>
<evidence type="ECO:0000256" key="16">
    <source>
        <dbReference type="PIRSR" id="PIRSR606539-2"/>
    </source>
</evidence>
<dbReference type="Pfam" id="PF16209">
    <property type="entry name" value="PhoLip_ATPase_N"/>
    <property type="match status" value="1"/>
</dbReference>
<dbReference type="InterPro" id="IPR023299">
    <property type="entry name" value="ATPase_P-typ_cyto_dom_N"/>
</dbReference>
<dbReference type="GO" id="GO:0045332">
    <property type="term" value="P:phospholipid translocation"/>
    <property type="evidence" value="ECO:0007669"/>
    <property type="project" value="TreeGrafter"/>
</dbReference>
<dbReference type="CDD" id="cd02073">
    <property type="entry name" value="P-type_ATPase_APLT_Dnf-like"/>
    <property type="match status" value="1"/>
</dbReference>
<dbReference type="InterPro" id="IPR036412">
    <property type="entry name" value="HAD-like_sf"/>
</dbReference>
<dbReference type="InParanoid" id="A0A2P6NY34"/>
<dbReference type="SFLD" id="SFLDS00003">
    <property type="entry name" value="Haloacid_Dehalogenase"/>
    <property type="match status" value="1"/>
</dbReference>
<dbReference type="GO" id="GO:0005524">
    <property type="term" value="F:ATP binding"/>
    <property type="evidence" value="ECO:0007669"/>
    <property type="project" value="UniProtKB-UniRule"/>
</dbReference>
<dbReference type="Gene3D" id="3.40.1110.10">
    <property type="entry name" value="Calcium-transporting ATPase, cytoplasmic domain N"/>
    <property type="match status" value="1"/>
</dbReference>
<dbReference type="NCBIfam" id="TIGR01652">
    <property type="entry name" value="ATPase-Plipid"/>
    <property type="match status" value="1"/>
</dbReference>
<dbReference type="GO" id="GO:0140326">
    <property type="term" value="F:ATPase-coupled intramembrane lipid transporter activity"/>
    <property type="evidence" value="ECO:0007669"/>
    <property type="project" value="UniProtKB-EC"/>
</dbReference>
<dbReference type="Gene3D" id="2.70.150.10">
    <property type="entry name" value="Calcium-transporting ATPase, cytoplasmic transduction domain A"/>
    <property type="match status" value="1"/>
</dbReference>
<feature type="binding site" evidence="16">
    <location>
        <position position="451"/>
    </location>
    <ligand>
        <name>ATP</name>
        <dbReference type="ChEBI" id="CHEBI:30616"/>
    </ligand>
</feature>
<feature type="transmembrane region" description="Helical" evidence="19">
    <location>
        <begin position="952"/>
        <end position="969"/>
    </location>
</feature>
<dbReference type="FunFam" id="3.40.1110.10:FF:000087">
    <property type="entry name" value="Phospholipid-transporting ATPase"/>
    <property type="match status" value="1"/>
</dbReference>
<feature type="transmembrane region" description="Helical" evidence="19">
    <location>
        <begin position="916"/>
        <end position="940"/>
    </location>
</feature>
<dbReference type="PROSITE" id="PS50089">
    <property type="entry name" value="ZF_RING_2"/>
    <property type="match status" value="1"/>
</dbReference>
<dbReference type="SUPFAM" id="SSF57850">
    <property type="entry name" value="RING/U-box"/>
    <property type="match status" value="1"/>
</dbReference>
<feature type="binding site" evidence="16">
    <location>
        <position position="735"/>
    </location>
    <ligand>
        <name>ATP</name>
        <dbReference type="ChEBI" id="CHEBI:30616"/>
    </ligand>
</feature>
<feature type="domain" description="RING-type" evidence="21">
    <location>
        <begin position="1396"/>
        <end position="1430"/>
    </location>
</feature>
<accession>A0A2P6NY34</accession>
<feature type="binding site" evidence="17">
    <location>
        <position position="859"/>
    </location>
    <ligand>
        <name>Mg(2+)</name>
        <dbReference type="ChEBI" id="CHEBI:18420"/>
    </ligand>
</feature>
<comment type="subcellular location">
    <subcellularLocation>
        <location evidence="2">Cell membrane</location>
    </subcellularLocation>
    <subcellularLocation>
        <location evidence="1 19">Membrane</location>
        <topology evidence="1 19">Multi-pass membrane protein</topology>
    </subcellularLocation>
</comment>
<evidence type="ECO:0000256" key="19">
    <source>
        <dbReference type="RuleBase" id="RU362033"/>
    </source>
</evidence>
<keyword evidence="18" id="KW-0863">Zinc-finger</keyword>
<dbReference type="FunCoup" id="A0A2P6NY34">
    <property type="interactions" value="243"/>
</dbReference>
<dbReference type="InterPro" id="IPR018303">
    <property type="entry name" value="ATPase_P-typ_P_site"/>
</dbReference>
<comment type="catalytic activity">
    <reaction evidence="14 19">
        <text>ATP + H2O + phospholipidSide 1 = ADP + phosphate + phospholipidSide 2.</text>
        <dbReference type="EC" id="7.6.2.1"/>
    </reaction>
</comment>
<dbReference type="STRING" id="1890364.A0A2P6NY34"/>
<dbReference type="EC" id="7.6.2.1" evidence="19"/>
<dbReference type="NCBIfam" id="TIGR01494">
    <property type="entry name" value="ATPase_P-type"/>
    <property type="match status" value="1"/>
</dbReference>
<evidence type="ECO:0000256" key="13">
    <source>
        <dbReference type="ARBA" id="ARBA00023136"/>
    </source>
</evidence>
<keyword evidence="6 19" id="KW-0812">Transmembrane</keyword>
<dbReference type="InterPro" id="IPR032631">
    <property type="entry name" value="P-type_ATPase_N"/>
</dbReference>
<feature type="transmembrane region" description="Helical" evidence="19">
    <location>
        <begin position="999"/>
        <end position="1023"/>
    </location>
</feature>
<dbReference type="PANTHER" id="PTHR24092:SF212">
    <property type="entry name" value="PHOSPHOLIPID-TRANSPORTING ATPASE"/>
    <property type="match status" value="1"/>
</dbReference>
<dbReference type="FunFam" id="3.40.50.1000:FF:000014">
    <property type="entry name" value="Phospholipid-transporting ATPase"/>
    <property type="match status" value="1"/>
</dbReference>
<feature type="binding site" evidence="16">
    <location>
        <position position="832"/>
    </location>
    <ligand>
        <name>ATP</name>
        <dbReference type="ChEBI" id="CHEBI:30616"/>
    </ligand>
</feature>
<evidence type="ECO:0000256" key="1">
    <source>
        <dbReference type="ARBA" id="ARBA00004141"/>
    </source>
</evidence>
<feature type="transmembrane region" description="Helical" evidence="19">
    <location>
        <begin position="385"/>
        <end position="407"/>
    </location>
</feature>
<evidence type="ECO:0000256" key="9">
    <source>
        <dbReference type="ARBA" id="ARBA00022840"/>
    </source>
</evidence>
<reference evidence="22 23" key="1">
    <citation type="journal article" date="2018" name="Genome Biol. Evol.">
        <title>Multiple Roots of Fruiting Body Formation in Amoebozoa.</title>
        <authorList>
            <person name="Hillmann F."/>
            <person name="Forbes G."/>
            <person name="Novohradska S."/>
            <person name="Ferling I."/>
            <person name="Riege K."/>
            <person name="Groth M."/>
            <person name="Westermann M."/>
            <person name="Marz M."/>
            <person name="Spaller T."/>
            <person name="Winckler T."/>
            <person name="Schaap P."/>
            <person name="Glockner G."/>
        </authorList>
    </citation>
    <scope>NUCLEOTIDE SEQUENCE [LARGE SCALE GENOMIC DNA]</scope>
    <source>
        <strain evidence="22 23">Jena</strain>
    </source>
</reference>
<keyword evidence="12 19" id="KW-1133">Transmembrane helix</keyword>
<dbReference type="OrthoDB" id="377733at2759"/>
<feature type="binding site" evidence="17">
    <location>
        <position position="450"/>
    </location>
    <ligand>
        <name>Mg(2+)</name>
        <dbReference type="ChEBI" id="CHEBI:18420"/>
    </ligand>
</feature>
<dbReference type="InterPro" id="IPR001757">
    <property type="entry name" value="P_typ_ATPase"/>
</dbReference>
<evidence type="ECO:0000256" key="18">
    <source>
        <dbReference type="PROSITE-ProRule" id="PRU00175"/>
    </source>
</evidence>
<feature type="binding site" evidence="17">
    <location>
        <position position="863"/>
    </location>
    <ligand>
        <name>Mg(2+)</name>
        <dbReference type="ChEBI" id="CHEBI:18420"/>
    </ligand>
</feature>
<comment type="caution">
    <text evidence="22">The sequence shown here is derived from an EMBL/GenBank/DDBJ whole genome shotgun (WGS) entry which is preliminary data.</text>
</comment>
<feature type="binding site" evidence="16">
    <location>
        <position position="863"/>
    </location>
    <ligand>
        <name>ATP</name>
        <dbReference type="ChEBI" id="CHEBI:30616"/>
    </ligand>
</feature>
<organism evidence="22 23">
    <name type="scientific">Planoprotostelium fungivorum</name>
    <dbReference type="NCBI Taxonomy" id="1890364"/>
    <lineage>
        <taxon>Eukaryota</taxon>
        <taxon>Amoebozoa</taxon>
        <taxon>Evosea</taxon>
        <taxon>Variosea</taxon>
        <taxon>Cavosteliida</taxon>
        <taxon>Cavosteliaceae</taxon>
        <taxon>Planoprotostelium</taxon>
    </lineage>
</organism>
<feature type="binding site" evidence="16">
    <location>
        <position position="450"/>
    </location>
    <ligand>
        <name>ATP</name>
        <dbReference type="ChEBI" id="CHEBI:30616"/>
    </ligand>
</feature>
<gene>
    <name evidence="22" type="ORF">PROFUN_00334</name>
</gene>
<feature type="compositionally biased region" description="Acidic residues" evidence="20">
    <location>
        <begin position="30"/>
        <end position="40"/>
    </location>
</feature>
<evidence type="ECO:0000256" key="20">
    <source>
        <dbReference type="SAM" id="MobiDB-lite"/>
    </source>
</evidence>
<evidence type="ECO:0000256" key="11">
    <source>
        <dbReference type="ARBA" id="ARBA00022967"/>
    </source>
</evidence>
<dbReference type="PROSITE" id="PS00154">
    <property type="entry name" value="ATPASE_E1_E2"/>
    <property type="match status" value="1"/>
</dbReference>
<dbReference type="InterPro" id="IPR044492">
    <property type="entry name" value="P_typ_ATPase_HD_dom"/>
</dbReference>
<dbReference type="FunFam" id="2.70.150.10:FF:000021">
    <property type="entry name" value="Phospholipid-transporting ATPase"/>
    <property type="match status" value="1"/>
</dbReference>
<keyword evidence="18" id="KW-0862">Zinc</keyword>
<feature type="binding site" evidence="16">
    <location>
        <position position="862"/>
    </location>
    <ligand>
        <name>ATP</name>
        <dbReference type="ChEBI" id="CHEBI:30616"/>
    </ligand>
</feature>
<dbReference type="InterPro" id="IPR013083">
    <property type="entry name" value="Znf_RING/FYVE/PHD"/>
</dbReference>
<feature type="binding site" evidence="16">
    <location>
        <position position="619"/>
    </location>
    <ligand>
        <name>ATP</name>
        <dbReference type="ChEBI" id="CHEBI:30616"/>
    </ligand>
</feature>
<evidence type="ECO:0000256" key="17">
    <source>
        <dbReference type="PIRSR" id="PIRSR606539-3"/>
    </source>
</evidence>
<keyword evidence="8 16" id="KW-0547">Nucleotide-binding</keyword>
<feature type="binding site" evidence="17">
    <location>
        <position position="452"/>
    </location>
    <ligand>
        <name>Mg(2+)</name>
        <dbReference type="ChEBI" id="CHEBI:18420"/>
    </ligand>
</feature>
<dbReference type="SUPFAM" id="SSF81653">
    <property type="entry name" value="Calcium ATPase, transduction domain A"/>
    <property type="match status" value="1"/>
</dbReference>
<comment type="cofactor">
    <cofactor evidence="17">
        <name>Mg(2+)</name>
        <dbReference type="ChEBI" id="CHEBI:18420"/>
    </cofactor>
</comment>
<feature type="transmembrane region" description="Helical" evidence="19">
    <location>
        <begin position="1035"/>
        <end position="1056"/>
    </location>
</feature>
<dbReference type="GO" id="GO:0000287">
    <property type="term" value="F:magnesium ion binding"/>
    <property type="evidence" value="ECO:0007669"/>
    <property type="project" value="UniProtKB-UniRule"/>
</dbReference>
<dbReference type="InterPro" id="IPR008250">
    <property type="entry name" value="ATPase_P-typ_transduc_dom_A_sf"/>
</dbReference>
<evidence type="ECO:0000256" key="14">
    <source>
        <dbReference type="ARBA" id="ARBA00034036"/>
    </source>
</evidence>
<dbReference type="InterPro" id="IPR001841">
    <property type="entry name" value="Znf_RING"/>
</dbReference>
<evidence type="ECO:0000313" key="22">
    <source>
        <dbReference type="EMBL" id="PRP88866.1"/>
    </source>
</evidence>
<feature type="active site" description="4-aspartylphosphate intermediate" evidence="15">
    <location>
        <position position="450"/>
    </location>
</feature>
<evidence type="ECO:0000313" key="23">
    <source>
        <dbReference type="Proteomes" id="UP000241769"/>
    </source>
</evidence>
<feature type="binding site" evidence="16">
    <location>
        <position position="596"/>
    </location>
    <ligand>
        <name>ATP</name>
        <dbReference type="ChEBI" id="CHEBI:30616"/>
    </ligand>
</feature>
<evidence type="ECO:0000256" key="10">
    <source>
        <dbReference type="ARBA" id="ARBA00022842"/>
    </source>
</evidence>
<dbReference type="InterPro" id="IPR023298">
    <property type="entry name" value="ATPase_P-typ_TM_dom_sf"/>
</dbReference>
<feature type="region of interest" description="Disordered" evidence="20">
    <location>
        <begin position="1"/>
        <end position="40"/>
    </location>
</feature>
<evidence type="ECO:0000256" key="3">
    <source>
        <dbReference type="ARBA" id="ARBA00008109"/>
    </source>
</evidence>
<sequence>MLRGTAPPEVELDDMDSYDDNQESQVPDDNSSESEELEGEEVVVQTNHSFGTLEVVPLDDATASKPSYQPLTFRIVFNNSNETGNSRNLQTKFCNNRVSTTKYTWWNFIPKNLYEQFHRLANFFFLVCAILTLIPGITNISAVSSVSPLVFVLAVTACKEAYDDVKRQMGDSEINRTKTLILRGRKWTQVTWAEVQVGDIIKVQGDEALPVDMLLLSTSLSNGMCYIQTANLDGETNLKVRQARPETAQVRTESALTDWNGRLECEQPNKDLYNFDGRLYVPSKKNALSLDNNQLLLRGCLLKNTDFAVGLVVFTGNDTKLRQNARDPPTKRSTLEKQMNTGLLSLFALLFVTCTVCAAFSVSLMDGKYWYLDYHLTTADKAEAFFRNFASYCILFSYMIPISLYVVKLWQTFLLESDVNMYHEASNTPAKAKTSNLIEELGQIDFIFSDKTGTLTSNEMELQKCTIDGKIYTLYEPVTVDGEESQETIKNTFQSATLGDLELEEHAKSTLLSRIPDMENSQEFFKLLAVCHSVLPDTDKDDPTKIVYQASSPDELALVQRAADLGYVFKERTFDTVSIECEGQRLTYTILNMIEFNSNRKRMSVICRCPDGRIRLYCKGADTMMVPRLTPAEQENFKKNIDPHLEYFAAEGLRTLCCASAVIDEKAYEAWNIRFEEANSSLDDRKGKIESAADEIERGMKIVGCTAIEDKLQDGVPEAIAQLRRANINIWVLTGDKQETAINIGLSCKLLTGVSLISLYSDNPDAHINEATVQEELQAAIRSLENKRSAGEEFGLVIEGECLKFCLNKSSPEIQELFLHLALQCKTVVCCRVSPSQKRGVVRAVKKSRPHLRTLAIGDGANDVSMIQEAHIGVGILGKEGMQAAMSSDYAIAQFRYLANMLLVHGRFSYIRTSRLVLYSFYKNAVLSVCLLLFACQSLFSAQNMFNSNSLAGYNVVFAAFPIIFFAILDQDVKPDKVFSYPKLYEIGQKGTQYSMSLLWAWFIYGIVHAFIIYIGLISFFDWGVLSDDGQVLDLWSEAMIGFTAIVIVVNLKVAVETYYWTWINYLALATTIGFWFLYSLVYTVIPSVAGDEYWVTPRVWSTPTFWLYLLIVTAVCILPDVTLKYLHRNYYPETRHIVQEIQREGRSERRKLRKKGFVVKKPTITMMSLNSSAQYAEGNNGPKTHTGYAFAQDDHTAIAFSMSLKSMLKKRRDKKKERKDKRTPKTPRKYPSYEELRLEGTIIRQGRERLWQKAPTAVSETLRWLSHSRASLSISTSIPGRYCRGAMIFVQDDMAIASGSRDLVSHLWSQVIVPLDHTMSTEYLRVQNEVTQLPIFRTQNNNPPPQKHNQWIIQLIRLTPCTRVPNQYKLGPILMAIYNVYEYVNESAIDEDLICCICLEPFVDPVARSCGNTFCRRCIKDLERCPKCREHCTDQRVSLTHSLLPTCYQNYRLSSEVWSEDIPI</sequence>
<dbReference type="Proteomes" id="UP000241769">
    <property type="component" value="Unassembled WGS sequence"/>
</dbReference>